<sequence length="314" mass="33819">MSPSLENLKVAVLMGGISSEREISLESGSTVAGSLAEAGLDVVEFDVAPDRLSILDDESVDVFFPILHGEWGEDGQLQQILTDRGLCFTGSGPDASRIAMDKVACKKAVESKTDVPLAGHVELTSDTGEDDVRNMLASMGDKFVVKPPLQGSSVGVTVVQGLDSACRCALKTLAEYGNCMVEKFISGRELTVAVLDGQALPIIEIRSKTGFYDFNAKYVDNATEYLFDTIADQALVSRISDMALQCFDAVGCRHWGRIDFILSEDGTPYFLEINTLPGFTSHSLVPMAARKAGISAPELCTRIVEAAIRDHRES</sequence>
<dbReference type="GO" id="GO:0005524">
    <property type="term" value="F:ATP binding"/>
    <property type="evidence" value="ECO:0007669"/>
    <property type="project" value="UniProtKB-UniRule"/>
</dbReference>
<evidence type="ECO:0000256" key="11">
    <source>
        <dbReference type="ARBA" id="ARBA00022960"/>
    </source>
</evidence>
<comment type="similarity">
    <text evidence="3 16">Belongs to the D-alanine--D-alanine ligase family.</text>
</comment>
<evidence type="ECO:0000256" key="2">
    <source>
        <dbReference type="ARBA" id="ARBA00004496"/>
    </source>
</evidence>
<dbReference type="PANTHER" id="PTHR23132">
    <property type="entry name" value="D-ALANINE--D-ALANINE LIGASE"/>
    <property type="match status" value="1"/>
</dbReference>
<evidence type="ECO:0000256" key="18">
    <source>
        <dbReference type="PIRSR" id="PIRSR039102-3"/>
    </source>
</evidence>
<dbReference type="Proteomes" id="UP000189674">
    <property type="component" value="Chromosome"/>
</dbReference>
<dbReference type="GO" id="GO:0005737">
    <property type="term" value="C:cytoplasm"/>
    <property type="evidence" value="ECO:0007669"/>
    <property type="project" value="UniProtKB-SubCell"/>
</dbReference>
<keyword evidence="5 16" id="KW-0963">Cytoplasm</keyword>
<dbReference type="SUPFAM" id="SSF52440">
    <property type="entry name" value="PreATP-grasp domain"/>
    <property type="match status" value="1"/>
</dbReference>
<comment type="cofactor">
    <cofactor evidence="1">
        <name>Mn(2+)</name>
        <dbReference type="ChEBI" id="CHEBI:29035"/>
    </cofactor>
</comment>
<keyword evidence="6 16" id="KW-0436">Ligase</keyword>
<proteinExistence type="inferred from homology"/>
<dbReference type="InterPro" id="IPR011095">
    <property type="entry name" value="Dala_Dala_lig_C"/>
</dbReference>
<evidence type="ECO:0000313" key="22">
    <source>
        <dbReference type="Proteomes" id="UP000189674"/>
    </source>
</evidence>
<dbReference type="InterPro" id="IPR013815">
    <property type="entry name" value="ATP_grasp_subdomain_1"/>
</dbReference>
<evidence type="ECO:0000256" key="19">
    <source>
        <dbReference type="PROSITE-ProRule" id="PRU00409"/>
    </source>
</evidence>
<feature type="active site" evidence="17">
    <location>
        <position position="20"/>
    </location>
</feature>
<feature type="binding site" evidence="18">
    <location>
        <position position="272"/>
    </location>
    <ligand>
        <name>Mg(2+)</name>
        <dbReference type="ChEBI" id="CHEBI:18420"/>
        <label>2</label>
    </ligand>
</feature>
<dbReference type="PIRSF" id="PIRSF039102">
    <property type="entry name" value="Ddl/VanB"/>
    <property type="match status" value="1"/>
</dbReference>
<evidence type="ECO:0000256" key="16">
    <source>
        <dbReference type="HAMAP-Rule" id="MF_00047"/>
    </source>
</evidence>
<keyword evidence="11 16" id="KW-0133">Cell shape</keyword>
<keyword evidence="22" id="KW-1185">Reference proteome</keyword>
<evidence type="ECO:0000256" key="7">
    <source>
        <dbReference type="ARBA" id="ARBA00022723"/>
    </source>
</evidence>
<gene>
    <name evidence="21" type="primary">ddlB</name>
    <name evidence="16" type="synonym">ddl</name>
    <name evidence="21" type="ORF">STSP2_03409</name>
</gene>
<dbReference type="PROSITE" id="PS00844">
    <property type="entry name" value="DALA_DALA_LIGASE_2"/>
    <property type="match status" value="1"/>
</dbReference>
<evidence type="ECO:0000256" key="4">
    <source>
        <dbReference type="ARBA" id="ARBA00012216"/>
    </source>
</evidence>
<comment type="cofactor">
    <cofactor evidence="18">
        <name>Mg(2+)</name>
        <dbReference type="ChEBI" id="CHEBI:18420"/>
    </cofactor>
    <cofactor evidence="18">
        <name>Mn(2+)</name>
        <dbReference type="ChEBI" id="CHEBI:29035"/>
    </cofactor>
    <text evidence="18">Binds 2 magnesium or manganese ions per subunit.</text>
</comment>
<keyword evidence="13 18" id="KW-0464">Manganese</keyword>
<dbReference type="RefSeq" id="WP_146663812.1">
    <property type="nucleotide sequence ID" value="NZ_CP019791.1"/>
</dbReference>
<dbReference type="Pfam" id="PF07478">
    <property type="entry name" value="Dala_Dala_lig_C"/>
    <property type="match status" value="1"/>
</dbReference>
<dbReference type="Pfam" id="PF01820">
    <property type="entry name" value="Dala_Dala_lig_N"/>
    <property type="match status" value="1"/>
</dbReference>
<dbReference type="GO" id="GO:0071555">
    <property type="term" value="P:cell wall organization"/>
    <property type="evidence" value="ECO:0007669"/>
    <property type="project" value="UniProtKB-KW"/>
</dbReference>
<organism evidence="21 22">
    <name type="scientific">Anaerohalosphaera lusitana</name>
    <dbReference type="NCBI Taxonomy" id="1936003"/>
    <lineage>
        <taxon>Bacteria</taxon>
        <taxon>Pseudomonadati</taxon>
        <taxon>Planctomycetota</taxon>
        <taxon>Phycisphaerae</taxon>
        <taxon>Sedimentisphaerales</taxon>
        <taxon>Anaerohalosphaeraceae</taxon>
        <taxon>Anaerohalosphaera</taxon>
    </lineage>
</organism>
<keyword evidence="9 19" id="KW-0067">ATP-binding</keyword>
<dbReference type="AlphaFoldDB" id="A0A1U9NR32"/>
<dbReference type="GO" id="GO:0046872">
    <property type="term" value="F:metal ion binding"/>
    <property type="evidence" value="ECO:0007669"/>
    <property type="project" value="UniProtKB-KW"/>
</dbReference>
<accession>A0A1U9NR32</accession>
<dbReference type="InterPro" id="IPR011761">
    <property type="entry name" value="ATP-grasp"/>
</dbReference>
<dbReference type="NCBIfam" id="NF002378">
    <property type="entry name" value="PRK01372.1"/>
    <property type="match status" value="1"/>
</dbReference>
<dbReference type="NCBIfam" id="TIGR01205">
    <property type="entry name" value="D_ala_D_alaTIGR"/>
    <property type="match status" value="1"/>
</dbReference>
<evidence type="ECO:0000256" key="8">
    <source>
        <dbReference type="ARBA" id="ARBA00022741"/>
    </source>
</evidence>
<feature type="active site" evidence="17">
    <location>
        <position position="283"/>
    </location>
</feature>
<keyword evidence="14 16" id="KW-0961">Cell wall biogenesis/degradation</keyword>
<dbReference type="SUPFAM" id="SSF56059">
    <property type="entry name" value="Glutathione synthetase ATP-binding domain-like"/>
    <property type="match status" value="1"/>
</dbReference>
<feature type="binding site" evidence="18">
    <location>
        <position position="259"/>
    </location>
    <ligand>
        <name>Mg(2+)</name>
        <dbReference type="ChEBI" id="CHEBI:18420"/>
        <label>1</label>
    </ligand>
</feature>
<dbReference type="PROSITE" id="PS50975">
    <property type="entry name" value="ATP_GRASP"/>
    <property type="match status" value="1"/>
</dbReference>
<dbReference type="FunFam" id="3.30.470.20:FF:000008">
    <property type="entry name" value="D-alanine--D-alanine ligase"/>
    <property type="match status" value="1"/>
</dbReference>
<dbReference type="Gene3D" id="3.30.1490.20">
    <property type="entry name" value="ATP-grasp fold, A domain"/>
    <property type="match status" value="1"/>
</dbReference>
<keyword evidence="7 18" id="KW-0479">Metal-binding</keyword>
<evidence type="ECO:0000313" key="21">
    <source>
        <dbReference type="EMBL" id="AQT70204.1"/>
    </source>
</evidence>
<evidence type="ECO:0000256" key="14">
    <source>
        <dbReference type="ARBA" id="ARBA00023316"/>
    </source>
</evidence>
<reference evidence="22" key="1">
    <citation type="submission" date="2017-02" db="EMBL/GenBank/DDBJ databases">
        <title>Comparative genomics and description of representatives of a novel lineage of planctomycetes thriving in anoxic sediments.</title>
        <authorList>
            <person name="Spring S."/>
            <person name="Bunk B."/>
            <person name="Sproer C."/>
        </authorList>
    </citation>
    <scope>NUCLEOTIDE SEQUENCE [LARGE SCALE GENOMIC DNA]</scope>
    <source>
        <strain evidence="22">ST-NAGAB-D1</strain>
    </source>
</reference>
<evidence type="ECO:0000256" key="17">
    <source>
        <dbReference type="PIRSR" id="PIRSR039102-1"/>
    </source>
</evidence>
<comment type="catalytic activity">
    <reaction evidence="15 16">
        <text>2 D-alanine + ATP = D-alanyl-D-alanine + ADP + phosphate + H(+)</text>
        <dbReference type="Rhea" id="RHEA:11224"/>
        <dbReference type="ChEBI" id="CHEBI:15378"/>
        <dbReference type="ChEBI" id="CHEBI:30616"/>
        <dbReference type="ChEBI" id="CHEBI:43474"/>
        <dbReference type="ChEBI" id="CHEBI:57416"/>
        <dbReference type="ChEBI" id="CHEBI:57822"/>
        <dbReference type="ChEBI" id="CHEBI:456216"/>
        <dbReference type="EC" id="6.3.2.4"/>
    </reaction>
</comment>
<keyword evidence="12 16" id="KW-0573">Peptidoglycan synthesis</keyword>
<dbReference type="InterPro" id="IPR000291">
    <property type="entry name" value="D-Ala_lig_Van_CS"/>
</dbReference>
<evidence type="ECO:0000256" key="13">
    <source>
        <dbReference type="ARBA" id="ARBA00023211"/>
    </source>
</evidence>
<dbReference type="EC" id="6.3.2.4" evidence="4 16"/>
<dbReference type="EMBL" id="CP019791">
    <property type="protein sequence ID" value="AQT70204.1"/>
    <property type="molecule type" value="Genomic_DNA"/>
</dbReference>
<keyword evidence="10 18" id="KW-0460">Magnesium</keyword>
<keyword evidence="8 19" id="KW-0547">Nucleotide-binding</keyword>
<feature type="binding site" evidence="18">
    <location>
        <position position="274"/>
    </location>
    <ligand>
        <name>Mg(2+)</name>
        <dbReference type="ChEBI" id="CHEBI:18420"/>
        <label>2</label>
    </ligand>
</feature>
<dbReference type="STRING" id="1936003.STSP2_03409"/>
<dbReference type="UniPathway" id="UPA00219"/>
<evidence type="ECO:0000256" key="3">
    <source>
        <dbReference type="ARBA" id="ARBA00010871"/>
    </source>
</evidence>
<dbReference type="OrthoDB" id="9813261at2"/>
<dbReference type="Gene3D" id="3.40.50.20">
    <property type="match status" value="1"/>
</dbReference>
<evidence type="ECO:0000256" key="10">
    <source>
        <dbReference type="ARBA" id="ARBA00022842"/>
    </source>
</evidence>
<dbReference type="GO" id="GO:0008360">
    <property type="term" value="P:regulation of cell shape"/>
    <property type="evidence" value="ECO:0007669"/>
    <property type="project" value="UniProtKB-KW"/>
</dbReference>
<dbReference type="GO" id="GO:0008716">
    <property type="term" value="F:D-alanine-D-alanine ligase activity"/>
    <property type="evidence" value="ECO:0007669"/>
    <property type="project" value="UniProtKB-UniRule"/>
</dbReference>
<feature type="binding site" evidence="18">
    <location>
        <position position="272"/>
    </location>
    <ligand>
        <name>Mg(2+)</name>
        <dbReference type="ChEBI" id="CHEBI:18420"/>
        <label>1</label>
    </ligand>
</feature>
<dbReference type="PANTHER" id="PTHR23132:SF23">
    <property type="entry name" value="D-ALANINE--D-ALANINE LIGASE B"/>
    <property type="match status" value="1"/>
</dbReference>
<comment type="subcellular location">
    <subcellularLocation>
        <location evidence="2 16">Cytoplasm</location>
    </subcellularLocation>
</comment>
<evidence type="ECO:0000256" key="5">
    <source>
        <dbReference type="ARBA" id="ARBA00022490"/>
    </source>
</evidence>
<protein>
    <recommendedName>
        <fullName evidence="4 16">D-alanine--D-alanine ligase</fullName>
        <ecNumber evidence="4 16">6.3.2.4</ecNumber>
    </recommendedName>
    <alternativeName>
        <fullName evidence="16">D-Ala-D-Ala ligase</fullName>
    </alternativeName>
    <alternativeName>
        <fullName evidence="16">D-alanylalanine synthetase</fullName>
    </alternativeName>
</protein>
<evidence type="ECO:0000256" key="9">
    <source>
        <dbReference type="ARBA" id="ARBA00022840"/>
    </source>
</evidence>
<evidence type="ECO:0000259" key="20">
    <source>
        <dbReference type="PROSITE" id="PS50975"/>
    </source>
</evidence>
<comment type="pathway">
    <text evidence="16">Cell wall biogenesis; peptidoglycan biosynthesis.</text>
</comment>
<feature type="domain" description="ATP-grasp" evidence="20">
    <location>
        <begin position="107"/>
        <end position="305"/>
    </location>
</feature>
<evidence type="ECO:0000256" key="6">
    <source>
        <dbReference type="ARBA" id="ARBA00022598"/>
    </source>
</evidence>
<dbReference type="HAMAP" id="MF_00047">
    <property type="entry name" value="Dala_Dala_lig"/>
    <property type="match status" value="1"/>
</dbReference>
<dbReference type="InterPro" id="IPR011127">
    <property type="entry name" value="Dala_Dala_lig_N"/>
</dbReference>
<evidence type="ECO:0000256" key="15">
    <source>
        <dbReference type="ARBA" id="ARBA00047614"/>
    </source>
</evidence>
<dbReference type="GO" id="GO:0009252">
    <property type="term" value="P:peptidoglycan biosynthetic process"/>
    <property type="evidence" value="ECO:0007669"/>
    <property type="project" value="UniProtKB-UniRule"/>
</dbReference>
<feature type="active site" evidence="17">
    <location>
        <position position="152"/>
    </location>
</feature>
<dbReference type="KEGG" id="alus:STSP2_03409"/>
<dbReference type="Gene3D" id="3.30.470.20">
    <property type="entry name" value="ATP-grasp fold, B domain"/>
    <property type="match status" value="1"/>
</dbReference>
<dbReference type="InterPro" id="IPR005905">
    <property type="entry name" value="D_ala_D_ala"/>
</dbReference>
<evidence type="ECO:0000256" key="1">
    <source>
        <dbReference type="ARBA" id="ARBA00001936"/>
    </source>
</evidence>
<dbReference type="InterPro" id="IPR016185">
    <property type="entry name" value="PreATP-grasp_dom_sf"/>
</dbReference>
<comment type="function">
    <text evidence="16">Cell wall formation.</text>
</comment>
<name>A0A1U9NR32_9BACT</name>
<evidence type="ECO:0000256" key="12">
    <source>
        <dbReference type="ARBA" id="ARBA00022984"/>
    </source>
</evidence>